<dbReference type="Proteomes" id="UP000005239">
    <property type="component" value="Unassembled WGS sequence"/>
</dbReference>
<dbReference type="InterPro" id="IPR019422">
    <property type="entry name" value="7TM_GPCR_serpentine_rcpt_Srh"/>
</dbReference>
<dbReference type="InterPro" id="IPR053220">
    <property type="entry name" value="Nematode_rcpt-like_serp_H"/>
</dbReference>
<evidence type="ECO:0000313" key="2">
    <source>
        <dbReference type="Proteomes" id="UP000005239"/>
    </source>
</evidence>
<dbReference type="EnsemblMetazoa" id="PPA35176.1">
    <property type="protein sequence ID" value="PPA35176.1"/>
    <property type="gene ID" value="WBGene00273545"/>
</dbReference>
<organism evidence="1 2">
    <name type="scientific">Pristionchus pacificus</name>
    <name type="common">Parasitic nematode worm</name>
    <dbReference type="NCBI Taxonomy" id="54126"/>
    <lineage>
        <taxon>Eukaryota</taxon>
        <taxon>Metazoa</taxon>
        <taxon>Ecdysozoa</taxon>
        <taxon>Nematoda</taxon>
        <taxon>Chromadorea</taxon>
        <taxon>Rhabditida</taxon>
        <taxon>Rhabditina</taxon>
        <taxon>Diplogasteromorpha</taxon>
        <taxon>Diplogasteroidea</taxon>
        <taxon>Neodiplogasteridae</taxon>
        <taxon>Pristionchus</taxon>
    </lineage>
</organism>
<gene>
    <name evidence="1" type="primary">WBGene00273545</name>
</gene>
<accession>A0A8R1YND7</accession>
<name>A0A2A6B8P4_PRIPA</name>
<accession>A0A2A6B8P4</accession>
<reference evidence="1" key="2">
    <citation type="submission" date="2022-06" db="UniProtKB">
        <authorList>
            <consortium name="EnsemblMetazoa"/>
        </authorList>
    </citation>
    <scope>IDENTIFICATION</scope>
    <source>
        <strain evidence="1">PS312</strain>
    </source>
</reference>
<sequence length="343" mass="38241">MNTTEVSHEFQYAVILSHLVCGSIFLLFNMIVCLLIVLDSDSRGKAYRKYLLSLQFFSTLADAGMSAYSPFVQANCRVIYANSSLMIYFTCIAGIGSSYFYCVYYRRNMLLPRESLFVFHGWKYGAVLIAIQICAVTGLTNVYYIISSYNLSTEKIPATISWVEQKAAYLILYESEFRLLNMTFAISVTGGPSCIIVVMILQLVFEIKRGMLTASPATKKYQARAVFSLIMQGTVPSMFLIIPVISVYVIYVYALNVGEDAARNMTVSYISILLITVMSLHAFVHSLTILACSPSYRKTVFSLLRRIRGLAHPASLSNQGTPRVVHVESSSAPFTLTSQAGQR</sequence>
<reference evidence="2" key="1">
    <citation type="journal article" date="2008" name="Nat. Genet.">
        <title>The Pristionchus pacificus genome provides a unique perspective on nematode lifestyle and parasitism.</title>
        <authorList>
            <person name="Dieterich C."/>
            <person name="Clifton S.W."/>
            <person name="Schuster L.N."/>
            <person name="Chinwalla A."/>
            <person name="Delehaunty K."/>
            <person name="Dinkelacker I."/>
            <person name="Fulton L."/>
            <person name="Fulton R."/>
            <person name="Godfrey J."/>
            <person name="Minx P."/>
            <person name="Mitreva M."/>
            <person name="Roeseler W."/>
            <person name="Tian H."/>
            <person name="Witte H."/>
            <person name="Yang S.P."/>
            <person name="Wilson R.K."/>
            <person name="Sommer R.J."/>
        </authorList>
    </citation>
    <scope>NUCLEOTIDE SEQUENCE [LARGE SCALE GENOMIC DNA]</scope>
    <source>
        <strain evidence="2">PS312</strain>
    </source>
</reference>
<dbReference type="PANTHER" id="PTHR22941:SF26">
    <property type="entry name" value="SERPENTINE RECEPTOR, CLASS H"/>
    <property type="match status" value="1"/>
</dbReference>
<evidence type="ECO:0000313" key="1">
    <source>
        <dbReference type="EnsemblMetazoa" id="PPA35176.1"/>
    </source>
</evidence>
<dbReference type="PANTHER" id="PTHR22941">
    <property type="entry name" value="SERPENTINE RECEPTOR"/>
    <property type="match status" value="1"/>
</dbReference>
<dbReference type="AlphaFoldDB" id="A0A2A6B8P4"/>
<proteinExistence type="predicted"/>
<dbReference type="Pfam" id="PF10318">
    <property type="entry name" value="7TM_GPCR_Srh"/>
    <property type="match status" value="1"/>
</dbReference>
<protein>
    <submittedName>
        <fullName evidence="1">G protein-coupled receptor</fullName>
    </submittedName>
</protein>
<keyword evidence="2" id="KW-1185">Reference proteome</keyword>